<evidence type="ECO:0000313" key="1">
    <source>
        <dbReference type="EMBL" id="EKM32004.1"/>
    </source>
</evidence>
<dbReference type="AlphaFoldDB" id="A0A454D020"/>
<comment type="caution">
    <text evidence="1">The sequence shown here is derived from an EMBL/GenBank/DDBJ whole genome shotgun (WGS) entry which is preliminary data.</text>
</comment>
<reference evidence="1 2" key="1">
    <citation type="submission" date="2012-10" db="EMBL/GenBank/DDBJ databases">
        <title>Genome sequence of Vibrio Cholerae HENC-02.</title>
        <authorList>
            <person name="Eppinger M."/>
            <person name="Hasan N.A."/>
            <person name="Sengamalay N."/>
            <person name="Hine E."/>
            <person name="Su Q."/>
            <person name="Daugherty S.C."/>
            <person name="Young S."/>
            <person name="Sadzewicz L."/>
            <person name="Tallon L."/>
            <person name="Cebula T.A."/>
            <person name="Ravel J."/>
            <person name="Colwell R.R."/>
        </authorList>
    </citation>
    <scope>NUCLEOTIDE SEQUENCE [LARGE SCALE GENOMIC DNA]</scope>
    <source>
        <strain evidence="1 2">HENC-02</strain>
    </source>
</reference>
<protein>
    <submittedName>
        <fullName evidence="1">Uncharacterized protein</fullName>
    </submittedName>
</protein>
<evidence type="ECO:0000313" key="2">
    <source>
        <dbReference type="Proteomes" id="UP000008367"/>
    </source>
</evidence>
<organism evidence="1 2">
    <name type="scientific">Vibrio harveyi</name>
    <name type="common">Beneckea harveyi</name>
    <dbReference type="NCBI Taxonomy" id="669"/>
    <lineage>
        <taxon>Bacteria</taxon>
        <taxon>Pseudomonadati</taxon>
        <taxon>Pseudomonadota</taxon>
        <taxon>Gammaproteobacteria</taxon>
        <taxon>Vibrionales</taxon>
        <taxon>Vibrionaceae</taxon>
        <taxon>Vibrio</taxon>
    </lineage>
</organism>
<gene>
    <name evidence="1" type="ORF">VCHENC02_2407</name>
</gene>
<feature type="non-terminal residue" evidence="1">
    <location>
        <position position="38"/>
    </location>
</feature>
<name>A0A454D020_VIBHA</name>
<dbReference type="EMBL" id="AJSR01000932">
    <property type="protein sequence ID" value="EKM32004.1"/>
    <property type="molecule type" value="Genomic_DNA"/>
</dbReference>
<sequence>MFSAYGPSDYSPETHDLRQKMGKFLTRSQFFLIFIKLF</sequence>
<dbReference type="Proteomes" id="UP000008367">
    <property type="component" value="Unassembled WGS sequence"/>
</dbReference>
<accession>A0A454D020</accession>
<proteinExistence type="predicted"/>